<accession>A0A3Q8XNW3</accession>
<gene>
    <name evidence="2" type="ORF">D5400_11790</name>
</gene>
<dbReference type="EMBL" id="CP032509">
    <property type="protein sequence ID" value="AZN71870.1"/>
    <property type="molecule type" value="Genomic_DNA"/>
</dbReference>
<organism evidence="2 3">
    <name type="scientific">Georhizobium profundi</name>
    <dbReference type="NCBI Taxonomy" id="2341112"/>
    <lineage>
        <taxon>Bacteria</taxon>
        <taxon>Pseudomonadati</taxon>
        <taxon>Pseudomonadota</taxon>
        <taxon>Alphaproteobacteria</taxon>
        <taxon>Hyphomicrobiales</taxon>
        <taxon>Rhizobiaceae</taxon>
        <taxon>Georhizobium</taxon>
    </lineage>
</organism>
<keyword evidence="1" id="KW-0812">Transmembrane</keyword>
<sequence length="218" mass="24618">METFFQSLEAVWELVMQEPLAFFTVAILIFSGGWLVGRFTFSNSLQIASQRNEQLKERVDEYREKLSGKSPDEAQIRFEQLEAQLKLLQPRRLDPDQKRKLKQALSNTSGSISVAHDGVAADAKLFADELAIVFGEAGWRTSHAVVMGYSPQPKTGVSFTVQDAEHLDAAEMVVRSALIAAEIPFDLRVSPRSRRTWPEGMQHFEPDVRLVITNRINE</sequence>
<evidence type="ECO:0000313" key="3">
    <source>
        <dbReference type="Proteomes" id="UP000268192"/>
    </source>
</evidence>
<keyword evidence="3" id="KW-1185">Reference proteome</keyword>
<protein>
    <submittedName>
        <fullName evidence="2">Uncharacterized protein</fullName>
    </submittedName>
</protein>
<dbReference type="RefSeq" id="WP_126010189.1">
    <property type="nucleotide sequence ID" value="NZ_CP032509.1"/>
</dbReference>
<keyword evidence="1" id="KW-1133">Transmembrane helix</keyword>
<feature type="transmembrane region" description="Helical" evidence="1">
    <location>
        <begin position="20"/>
        <end position="41"/>
    </location>
</feature>
<evidence type="ECO:0000313" key="2">
    <source>
        <dbReference type="EMBL" id="AZN71870.1"/>
    </source>
</evidence>
<evidence type="ECO:0000256" key="1">
    <source>
        <dbReference type="SAM" id="Phobius"/>
    </source>
</evidence>
<dbReference type="AlphaFoldDB" id="A0A3Q8XNW3"/>
<name>A0A3Q8XNW3_9HYPH</name>
<dbReference type="KEGG" id="abaw:D5400_11790"/>
<reference evidence="2 3" key="1">
    <citation type="submission" date="2018-09" db="EMBL/GenBank/DDBJ databases">
        <title>Marinorhizobium profundi gen. nov., sp. nov., isolated from a deep-sea sediment sample from the New Britain Trench and proposal of Marinorhizobiaceae fam. nov. in the order Rhizobiales of the class Alphaproteobacteria.</title>
        <authorList>
            <person name="Cao J."/>
        </authorList>
    </citation>
    <scope>NUCLEOTIDE SEQUENCE [LARGE SCALE GENOMIC DNA]</scope>
    <source>
        <strain evidence="2 3">WS11</strain>
    </source>
</reference>
<dbReference type="OrthoDB" id="8454276at2"/>
<dbReference type="Proteomes" id="UP000268192">
    <property type="component" value="Chromosome"/>
</dbReference>
<proteinExistence type="predicted"/>
<keyword evidence="1" id="KW-0472">Membrane</keyword>